<keyword evidence="3" id="KW-1185">Reference proteome</keyword>
<dbReference type="RefSeq" id="XP_002504100.1">
    <property type="nucleotide sequence ID" value="XM_002504054.1"/>
</dbReference>
<organism evidence="2 3">
    <name type="scientific">Micromonas commoda (strain RCC299 / NOUM17 / CCMP2709)</name>
    <name type="common">Picoplanktonic green alga</name>
    <dbReference type="NCBI Taxonomy" id="296587"/>
    <lineage>
        <taxon>Eukaryota</taxon>
        <taxon>Viridiplantae</taxon>
        <taxon>Chlorophyta</taxon>
        <taxon>Mamiellophyceae</taxon>
        <taxon>Mamiellales</taxon>
        <taxon>Mamiellaceae</taxon>
        <taxon>Micromonas</taxon>
    </lineage>
</organism>
<dbReference type="EMBL" id="CP001328">
    <property type="protein sequence ID" value="ACO65358.1"/>
    <property type="molecule type" value="Genomic_DNA"/>
</dbReference>
<gene>
    <name evidence="2" type="ORF">MICPUN_60382</name>
</gene>
<dbReference type="OMA" id="WNAMDPL"/>
<evidence type="ECO:0000313" key="3">
    <source>
        <dbReference type="Proteomes" id="UP000002009"/>
    </source>
</evidence>
<feature type="compositionally biased region" description="Basic and acidic residues" evidence="1">
    <location>
        <begin position="179"/>
        <end position="192"/>
    </location>
</feature>
<feature type="region of interest" description="Disordered" evidence="1">
    <location>
        <begin position="1"/>
        <end position="30"/>
    </location>
</feature>
<dbReference type="KEGG" id="mis:MICPUN_60382"/>
<dbReference type="InParanoid" id="C1EBC5"/>
<dbReference type="GeneID" id="8245041"/>
<feature type="compositionally biased region" description="Basic and acidic residues" evidence="1">
    <location>
        <begin position="89"/>
        <end position="99"/>
    </location>
</feature>
<dbReference type="OrthoDB" id="1906229at2759"/>
<reference evidence="2 3" key="1">
    <citation type="journal article" date="2009" name="Science">
        <title>Green evolution and dynamic adaptations revealed by genomes of the marine picoeukaryotes Micromonas.</title>
        <authorList>
            <person name="Worden A.Z."/>
            <person name="Lee J.H."/>
            <person name="Mock T."/>
            <person name="Rouze P."/>
            <person name="Simmons M.P."/>
            <person name="Aerts A.L."/>
            <person name="Allen A.E."/>
            <person name="Cuvelier M.L."/>
            <person name="Derelle E."/>
            <person name="Everett M.V."/>
            <person name="Foulon E."/>
            <person name="Grimwood J."/>
            <person name="Gundlach H."/>
            <person name="Henrissat B."/>
            <person name="Napoli C."/>
            <person name="McDonald S.M."/>
            <person name="Parker M.S."/>
            <person name="Rombauts S."/>
            <person name="Salamov A."/>
            <person name="Von Dassow P."/>
            <person name="Badger J.H."/>
            <person name="Coutinho P.M."/>
            <person name="Demir E."/>
            <person name="Dubchak I."/>
            <person name="Gentemann C."/>
            <person name="Eikrem W."/>
            <person name="Gready J.E."/>
            <person name="John U."/>
            <person name="Lanier W."/>
            <person name="Lindquist E.A."/>
            <person name="Lucas S."/>
            <person name="Mayer K.F."/>
            <person name="Moreau H."/>
            <person name="Not F."/>
            <person name="Otillar R."/>
            <person name="Panaud O."/>
            <person name="Pangilinan J."/>
            <person name="Paulsen I."/>
            <person name="Piegu B."/>
            <person name="Poliakov A."/>
            <person name="Robbens S."/>
            <person name="Schmutz J."/>
            <person name="Toulza E."/>
            <person name="Wyss T."/>
            <person name="Zelensky A."/>
            <person name="Zhou K."/>
            <person name="Armbrust E.V."/>
            <person name="Bhattacharya D."/>
            <person name="Goodenough U.W."/>
            <person name="Van de Peer Y."/>
            <person name="Grigoriev I.V."/>
        </authorList>
    </citation>
    <scope>NUCLEOTIDE SEQUENCE [LARGE SCALE GENOMIC DNA]</scope>
    <source>
        <strain evidence="3">RCC299 / NOUM17</strain>
    </source>
</reference>
<feature type="compositionally biased region" description="Basic and acidic residues" evidence="1">
    <location>
        <begin position="117"/>
        <end position="160"/>
    </location>
</feature>
<feature type="region of interest" description="Disordered" evidence="1">
    <location>
        <begin position="61"/>
        <end position="200"/>
    </location>
</feature>
<accession>C1EBC5</accession>
<sequence length="200" mass="22082">MPGFMDPLGELPSSAENSDSDFDEADIPENLRATLHVKQKPAAEVKPVTFEDLQKVGYTSAASLTNIKEKQGGGGGGKWGWSQGTAAQRQDDGLEDLHHKTNAGLEEATGAMLRAAAESKRKREEEAAERAAARDQRIKLEQEARDALRADNQLKRDNRKQSFQQKEKRKRALGMQKSGGKDFVQDEKRQLREGGGFGFD</sequence>
<proteinExistence type="predicted"/>
<dbReference type="AlphaFoldDB" id="C1EBC5"/>
<feature type="compositionally biased region" description="Acidic residues" evidence="1">
    <location>
        <begin position="18"/>
        <end position="27"/>
    </location>
</feature>
<protein>
    <submittedName>
        <fullName evidence="2">Uncharacterized protein</fullName>
    </submittedName>
</protein>
<name>C1EBC5_MICCC</name>
<evidence type="ECO:0000313" key="2">
    <source>
        <dbReference type="EMBL" id="ACO65358.1"/>
    </source>
</evidence>
<evidence type="ECO:0000256" key="1">
    <source>
        <dbReference type="SAM" id="MobiDB-lite"/>
    </source>
</evidence>
<dbReference type="Proteomes" id="UP000002009">
    <property type="component" value="Chromosome 7"/>
</dbReference>
<dbReference type="FunCoup" id="C1EBC5">
    <property type="interactions" value="149"/>
</dbReference>